<protein>
    <submittedName>
        <fullName evidence="1">Uncharacterized protein</fullName>
    </submittedName>
</protein>
<gene>
    <name evidence="1" type="ORF">TSUD_227380</name>
</gene>
<proteinExistence type="predicted"/>
<evidence type="ECO:0000313" key="1">
    <source>
        <dbReference type="EMBL" id="GAU33079.1"/>
    </source>
</evidence>
<name>A0A2Z6NN51_TRISU</name>
<dbReference type="OrthoDB" id="10505608at2759"/>
<keyword evidence="2" id="KW-1185">Reference proteome</keyword>
<sequence length="70" mass="8008">MECLDDDDDDDLTFLHDTPQCSKSCQLKIYGLKTLVKSFLPAQGNQTKQNINELLDILSRMLRKSDSFVN</sequence>
<dbReference type="Pfam" id="PF20168">
    <property type="entry name" value="PDS5"/>
    <property type="match status" value="1"/>
</dbReference>
<organism evidence="1 2">
    <name type="scientific">Trifolium subterraneum</name>
    <name type="common">Subterranean clover</name>
    <dbReference type="NCBI Taxonomy" id="3900"/>
    <lineage>
        <taxon>Eukaryota</taxon>
        <taxon>Viridiplantae</taxon>
        <taxon>Streptophyta</taxon>
        <taxon>Embryophyta</taxon>
        <taxon>Tracheophyta</taxon>
        <taxon>Spermatophyta</taxon>
        <taxon>Magnoliopsida</taxon>
        <taxon>eudicotyledons</taxon>
        <taxon>Gunneridae</taxon>
        <taxon>Pentapetalae</taxon>
        <taxon>rosids</taxon>
        <taxon>fabids</taxon>
        <taxon>Fabales</taxon>
        <taxon>Fabaceae</taxon>
        <taxon>Papilionoideae</taxon>
        <taxon>50 kb inversion clade</taxon>
        <taxon>NPAAA clade</taxon>
        <taxon>Hologalegina</taxon>
        <taxon>IRL clade</taxon>
        <taxon>Trifolieae</taxon>
        <taxon>Trifolium</taxon>
    </lineage>
</organism>
<evidence type="ECO:0000313" key="2">
    <source>
        <dbReference type="Proteomes" id="UP000242715"/>
    </source>
</evidence>
<feature type="non-terminal residue" evidence="1">
    <location>
        <position position="70"/>
    </location>
</feature>
<dbReference type="AlphaFoldDB" id="A0A2Z6NN51"/>
<accession>A0A2Z6NN51</accession>
<dbReference type="Proteomes" id="UP000242715">
    <property type="component" value="Unassembled WGS sequence"/>
</dbReference>
<dbReference type="EMBL" id="DF973515">
    <property type="protein sequence ID" value="GAU33079.1"/>
    <property type="molecule type" value="Genomic_DNA"/>
</dbReference>
<reference evidence="2" key="1">
    <citation type="journal article" date="2017" name="Front. Plant Sci.">
        <title>Climate Clever Clovers: New Paradigm to Reduce the Environmental Footprint of Ruminants by Breeding Low Methanogenic Forages Utilizing Haplotype Variation.</title>
        <authorList>
            <person name="Kaur P."/>
            <person name="Appels R."/>
            <person name="Bayer P.E."/>
            <person name="Keeble-Gagnere G."/>
            <person name="Wang J."/>
            <person name="Hirakawa H."/>
            <person name="Shirasawa K."/>
            <person name="Vercoe P."/>
            <person name="Stefanova K."/>
            <person name="Durmic Z."/>
            <person name="Nichols P."/>
            <person name="Revell C."/>
            <person name="Isobe S.N."/>
            <person name="Edwards D."/>
            <person name="Erskine W."/>
        </authorList>
    </citation>
    <scope>NUCLEOTIDE SEQUENCE [LARGE SCALE GENOMIC DNA]</scope>
    <source>
        <strain evidence="2">cv. Daliak</strain>
    </source>
</reference>